<dbReference type="PANTHER" id="PTHR46494">
    <property type="entry name" value="CORA FAMILY METAL ION TRANSPORTER (EUROFUNG)"/>
    <property type="match status" value="1"/>
</dbReference>
<dbReference type="GO" id="GO:0005886">
    <property type="term" value="C:plasma membrane"/>
    <property type="evidence" value="ECO:0007669"/>
    <property type="project" value="UniProtKB-SubCell"/>
</dbReference>
<protein>
    <submittedName>
        <fullName evidence="13">Magnesium transporter</fullName>
    </submittedName>
</protein>
<feature type="transmembrane region" description="Helical" evidence="12">
    <location>
        <begin position="266"/>
        <end position="286"/>
    </location>
</feature>
<comment type="function">
    <text evidence="11">Mediates influx of magnesium ions. Alternates between open and closed states. Activated by low cytoplasmic Mg(2+) levels. Inactive when cytoplasmic Mg(2+) levels are high.</text>
</comment>
<evidence type="ECO:0000256" key="12">
    <source>
        <dbReference type="SAM" id="Phobius"/>
    </source>
</evidence>
<dbReference type="GO" id="GO:0015095">
    <property type="term" value="F:magnesium ion transmembrane transporter activity"/>
    <property type="evidence" value="ECO:0007669"/>
    <property type="project" value="TreeGrafter"/>
</dbReference>
<dbReference type="Proteomes" id="UP000248917">
    <property type="component" value="Unassembled WGS sequence"/>
</dbReference>
<evidence type="ECO:0000256" key="9">
    <source>
        <dbReference type="ARBA" id="ARBA00023136"/>
    </source>
</evidence>
<keyword evidence="3" id="KW-0813">Transport</keyword>
<evidence type="ECO:0000256" key="4">
    <source>
        <dbReference type="ARBA" id="ARBA00022475"/>
    </source>
</evidence>
<name>A0A326RPF8_9BACT</name>
<dbReference type="Pfam" id="PF01544">
    <property type="entry name" value="CorA"/>
    <property type="match status" value="1"/>
</dbReference>
<keyword evidence="6" id="KW-0460">Magnesium</keyword>
<comment type="catalytic activity">
    <reaction evidence="10">
        <text>Mg(2+)(in) = Mg(2+)(out)</text>
        <dbReference type="Rhea" id="RHEA:29827"/>
        <dbReference type="ChEBI" id="CHEBI:18420"/>
    </reaction>
</comment>
<dbReference type="AlphaFoldDB" id="A0A326RPF8"/>
<evidence type="ECO:0000256" key="3">
    <source>
        <dbReference type="ARBA" id="ARBA00022448"/>
    </source>
</evidence>
<dbReference type="GO" id="GO:0050897">
    <property type="term" value="F:cobalt ion binding"/>
    <property type="evidence" value="ECO:0007669"/>
    <property type="project" value="TreeGrafter"/>
</dbReference>
<evidence type="ECO:0000313" key="13">
    <source>
        <dbReference type="EMBL" id="PZV83059.1"/>
    </source>
</evidence>
<dbReference type="InterPro" id="IPR002523">
    <property type="entry name" value="MgTranspt_CorA/ZnTranspt_ZntB"/>
</dbReference>
<feature type="transmembrane region" description="Helical" evidence="12">
    <location>
        <begin position="234"/>
        <end position="254"/>
    </location>
</feature>
<evidence type="ECO:0000256" key="7">
    <source>
        <dbReference type="ARBA" id="ARBA00022989"/>
    </source>
</evidence>
<evidence type="ECO:0000256" key="2">
    <source>
        <dbReference type="ARBA" id="ARBA00009765"/>
    </source>
</evidence>
<evidence type="ECO:0000256" key="5">
    <source>
        <dbReference type="ARBA" id="ARBA00022692"/>
    </source>
</evidence>
<dbReference type="GO" id="GO:0000287">
    <property type="term" value="F:magnesium ion binding"/>
    <property type="evidence" value="ECO:0007669"/>
    <property type="project" value="TreeGrafter"/>
</dbReference>
<evidence type="ECO:0000256" key="6">
    <source>
        <dbReference type="ARBA" id="ARBA00022842"/>
    </source>
</evidence>
<dbReference type="EMBL" id="QKTX01000007">
    <property type="protein sequence ID" value="PZV83059.1"/>
    <property type="molecule type" value="Genomic_DNA"/>
</dbReference>
<sequence length="292" mass="33971">MGEVKKEFQNFHWIDLENPKMSELSELVRPFGISLHLLEDTLQIGHLPKIEKVGEFNFLILRAYSAKNEENSSEISELTNKIGFFFKENLLITIHQRSFDFLHSIQGNFADAESLILKIAEKMLETFEGPADWLSEQMDRFEHDIFLNHSRKFSVEDLYYDKAKARACKKLMLLTQMVLNQISVKPANQTQVQDLKETVASLILQFDDFLDEANSILNIHLSTTSQKTNEVMKLLTIFSAFFLPLTFIVGVYGMNFQFIPELTWEFGYFLTWGIMAGISLVIYLWFKRKNIL</sequence>
<reference evidence="13 14" key="1">
    <citation type="submission" date="2018-06" db="EMBL/GenBank/DDBJ databases">
        <title>Genomic Encyclopedia of Archaeal and Bacterial Type Strains, Phase II (KMG-II): from individual species to whole genera.</title>
        <authorList>
            <person name="Goeker M."/>
        </authorList>
    </citation>
    <scope>NUCLEOTIDE SEQUENCE [LARGE SCALE GENOMIC DNA]</scope>
    <source>
        <strain evidence="13 14">T4</strain>
    </source>
</reference>
<dbReference type="FunFam" id="1.20.58.340:FF:000004">
    <property type="entry name" value="Magnesium transport protein CorA"/>
    <property type="match status" value="1"/>
</dbReference>
<dbReference type="InterPro" id="IPR045861">
    <property type="entry name" value="CorA_cytoplasmic_dom"/>
</dbReference>
<evidence type="ECO:0000256" key="11">
    <source>
        <dbReference type="ARBA" id="ARBA00045497"/>
    </source>
</evidence>
<dbReference type="InterPro" id="IPR045863">
    <property type="entry name" value="CorA_TM1_TM2"/>
</dbReference>
<keyword evidence="8" id="KW-0406">Ion transport</keyword>
<comment type="subcellular location">
    <subcellularLocation>
        <location evidence="1">Cell membrane</location>
        <topology evidence="1">Multi-pass membrane protein</topology>
    </subcellularLocation>
</comment>
<dbReference type="Gene3D" id="3.30.460.20">
    <property type="entry name" value="CorA soluble domain-like"/>
    <property type="match status" value="1"/>
</dbReference>
<dbReference type="SUPFAM" id="SSF144083">
    <property type="entry name" value="Magnesium transport protein CorA, transmembrane region"/>
    <property type="match status" value="1"/>
</dbReference>
<dbReference type="OrthoDB" id="9803416at2"/>
<evidence type="ECO:0000256" key="1">
    <source>
        <dbReference type="ARBA" id="ARBA00004651"/>
    </source>
</evidence>
<gene>
    <name evidence="13" type="ORF">CLV31_10711</name>
</gene>
<evidence type="ECO:0000256" key="8">
    <source>
        <dbReference type="ARBA" id="ARBA00023065"/>
    </source>
</evidence>
<keyword evidence="4" id="KW-1003">Cell membrane</keyword>
<dbReference type="RefSeq" id="WP_111392875.1">
    <property type="nucleotide sequence ID" value="NZ_JBJINY010000035.1"/>
</dbReference>
<evidence type="ECO:0000256" key="10">
    <source>
        <dbReference type="ARBA" id="ARBA00034269"/>
    </source>
</evidence>
<comment type="caution">
    <text evidence="13">The sequence shown here is derived from an EMBL/GenBank/DDBJ whole genome shotgun (WGS) entry which is preliminary data.</text>
</comment>
<dbReference type="Gene3D" id="1.20.58.340">
    <property type="entry name" value="Magnesium transport protein CorA, transmembrane region"/>
    <property type="match status" value="2"/>
</dbReference>
<keyword evidence="5 12" id="KW-0812">Transmembrane</keyword>
<dbReference type="PANTHER" id="PTHR46494:SF1">
    <property type="entry name" value="CORA FAMILY METAL ION TRANSPORTER (EUROFUNG)"/>
    <property type="match status" value="1"/>
</dbReference>
<dbReference type="SUPFAM" id="SSF143865">
    <property type="entry name" value="CorA soluble domain-like"/>
    <property type="match status" value="1"/>
</dbReference>
<accession>A0A326RPF8</accession>
<evidence type="ECO:0000313" key="14">
    <source>
        <dbReference type="Proteomes" id="UP000248917"/>
    </source>
</evidence>
<dbReference type="GO" id="GO:0015087">
    <property type="term" value="F:cobalt ion transmembrane transporter activity"/>
    <property type="evidence" value="ECO:0007669"/>
    <property type="project" value="TreeGrafter"/>
</dbReference>
<keyword evidence="7 12" id="KW-1133">Transmembrane helix</keyword>
<proteinExistence type="inferred from homology"/>
<keyword evidence="9 12" id="KW-0472">Membrane</keyword>
<organism evidence="13 14">
    <name type="scientific">Algoriphagus aquaeductus</name>
    <dbReference type="NCBI Taxonomy" id="475299"/>
    <lineage>
        <taxon>Bacteria</taxon>
        <taxon>Pseudomonadati</taxon>
        <taxon>Bacteroidota</taxon>
        <taxon>Cytophagia</taxon>
        <taxon>Cytophagales</taxon>
        <taxon>Cyclobacteriaceae</taxon>
        <taxon>Algoriphagus</taxon>
    </lineage>
</organism>
<keyword evidence="14" id="KW-1185">Reference proteome</keyword>
<comment type="similarity">
    <text evidence="2">Belongs to the CorA metal ion transporter (MIT) (TC 1.A.35) family.</text>
</comment>